<dbReference type="InterPro" id="IPR030662">
    <property type="entry name" value="DPH6/MJ0570"/>
</dbReference>
<dbReference type="InterPro" id="IPR014729">
    <property type="entry name" value="Rossmann-like_a/b/a_fold"/>
</dbReference>
<proteinExistence type="predicted"/>
<sequence length="233" mass="26275">MTTEQRRKAAVAFTGGKDSVFALQKAIAEGFEVVTLVTFTPSEDKIFLAHNKELIKAQAAALGLPHRYGIIREPWLESYRDNVRVLKEESKVTVLVTGDIIDVMKTSFMERVVENTGIELWRPLWEVERPTLIQELLRNEYDILLTCANKRQCGEEGAGLLVGNQLNLNTVSKTFPKLQNVIDIGGELGEYHTMVLDAPIFNKKIKIVGEPRTSDDGIYVYLDLKLIQLTDKL</sequence>
<dbReference type="PANTHER" id="PTHR12196:SF2">
    <property type="entry name" value="DIPHTHINE--AMMONIA LIGASE"/>
    <property type="match status" value="1"/>
</dbReference>
<evidence type="ECO:0000256" key="1">
    <source>
        <dbReference type="ARBA" id="ARBA00012089"/>
    </source>
</evidence>
<dbReference type="Gene3D" id="3.90.1490.10">
    <property type="entry name" value="putative n-type atp pyrophosphatase, domain 2"/>
    <property type="match status" value="1"/>
</dbReference>
<reference evidence="7 8" key="1">
    <citation type="submission" date="2023-04" db="EMBL/GenBank/DDBJ databases">
        <title>Genome of Basidiobolus ranarum AG-B5.</title>
        <authorList>
            <person name="Stajich J.E."/>
            <person name="Carter-House D."/>
            <person name="Gryganskyi A."/>
        </authorList>
    </citation>
    <scope>NUCLEOTIDE SEQUENCE [LARGE SCALE GENOMIC DNA]</scope>
    <source>
        <strain evidence="7 8">AG-B5</strain>
    </source>
</reference>
<evidence type="ECO:0000313" key="7">
    <source>
        <dbReference type="EMBL" id="KAK9704350.1"/>
    </source>
</evidence>
<dbReference type="Pfam" id="PF01902">
    <property type="entry name" value="Diphthami_syn_2"/>
    <property type="match status" value="1"/>
</dbReference>
<dbReference type="CDD" id="cd01994">
    <property type="entry name" value="AANH_PF0828-like"/>
    <property type="match status" value="1"/>
</dbReference>
<protein>
    <recommendedName>
        <fullName evidence="2">Diphthine--ammonia ligase</fullName>
        <ecNumber evidence="1">6.3.1.14</ecNumber>
    </recommendedName>
    <alternativeName>
        <fullName evidence="3">Diphthamide synthase</fullName>
    </alternativeName>
    <alternativeName>
        <fullName evidence="4">Diphthamide synthetase</fullName>
    </alternativeName>
</protein>
<evidence type="ECO:0000256" key="4">
    <source>
        <dbReference type="ARBA" id="ARBA00031552"/>
    </source>
</evidence>
<evidence type="ECO:0000256" key="2">
    <source>
        <dbReference type="ARBA" id="ARBA00018426"/>
    </source>
</evidence>
<organism evidence="7 8">
    <name type="scientific">Basidiobolus ranarum</name>
    <dbReference type="NCBI Taxonomy" id="34480"/>
    <lineage>
        <taxon>Eukaryota</taxon>
        <taxon>Fungi</taxon>
        <taxon>Fungi incertae sedis</taxon>
        <taxon>Zoopagomycota</taxon>
        <taxon>Entomophthoromycotina</taxon>
        <taxon>Basidiobolomycetes</taxon>
        <taxon>Basidiobolales</taxon>
        <taxon>Basidiobolaceae</taxon>
        <taxon>Basidiobolus</taxon>
    </lineage>
</organism>
<evidence type="ECO:0000256" key="3">
    <source>
        <dbReference type="ARBA" id="ARBA00029814"/>
    </source>
</evidence>
<gene>
    <name evidence="7" type="ORF">K7432_010249</name>
</gene>
<name>A0ABR2VWP3_9FUNG</name>
<dbReference type="PANTHER" id="PTHR12196">
    <property type="entry name" value="DOMAIN OF UNKNOWN FUNCTION 71 DUF71 -CONTAINING PROTEIN"/>
    <property type="match status" value="1"/>
</dbReference>
<dbReference type="Proteomes" id="UP001479436">
    <property type="component" value="Unassembled WGS sequence"/>
</dbReference>
<accession>A0ABR2VWP3</accession>
<evidence type="ECO:0000259" key="6">
    <source>
        <dbReference type="Pfam" id="PF01902"/>
    </source>
</evidence>
<dbReference type="SUPFAM" id="SSF52402">
    <property type="entry name" value="Adenine nucleotide alpha hydrolases-like"/>
    <property type="match status" value="1"/>
</dbReference>
<dbReference type="EMBL" id="JASJQH010007567">
    <property type="protein sequence ID" value="KAK9704350.1"/>
    <property type="molecule type" value="Genomic_DNA"/>
</dbReference>
<comment type="caution">
    <text evidence="7">The sequence shown here is derived from an EMBL/GenBank/DDBJ whole genome shotgun (WGS) entry which is preliminary data.</text>
</comment>
<feature type="domain" description="Diphthamide synthase" evidence="6">
    <location>
        <begin position="8"/>
        <end position="227"/>
    </location>
</feature>
<keyword evidence="8" id="KW-1185">Reference proteome</keyword>
<evidence type="ECO:0000256" key="5">
    <source>
        <dbReference type="ARBA" id="ARBA00048108"/>
    </source>
</evidence>
<dbReference type="EC" id="6.3.1.14" evidence="1"/>
<comment type="catalytic activity">
    <reaction evidence="5">
        <text>diphthine-[translation elongation factor 2] + NH4(+) + ATP = diphthamide-[translation elongation factor 2] + AMP + diphosphate + H(+)</text>
        <dbReference type="Rhea" id="RHEA:19753"/>
        <dbReference type="Rhea" id="RHEA-COMP:10172"/>
        <dbReference type="Rhea" id="RHEA-COMP:10174"/>
        <dbReference type="ChEBI" id="CHEBI:15378"/>
        <dbReference type="ChEBI" id="CHEBI:16692"/>
        <dbReference type="ChEBI" id="CHEBI:28938"/>
        <dbReference type="ChEBI" id="CHEBI:30616"/>
        <dbReference type="ChEBI" id="CHEBI:33019"/>
        <dbReference type="ChEBI" id="CHEBI:82696"/>
        <dbReference type="ChEBI" id="CHEBI:456215"/>
        <dbReference type="EC" id="6.3.1.14"/>
    </reaction>
</comment>
<dbReference type="InterPro" id="IPR002761">
    <property type="entry name" value="Diphthami_syn_dom"/>
</dbReference>
<evidence type="ECO:0000313" key="8">
    <source>
        <dbReference type="Proteomes" id="UP001479436"/>
    </source>
</evidence>
<dbReference type="Gene3D" id="3.40.50.620">
    <property type="entry name" value="HUPs"/>
    <property type="match status" value="1"/>
</dbReference>